<evidence type="ECO:0000259" key="1">
    <source>
        <dbReference type="Pfam" id="PF09134"/>
    </source>
</evidence>
<dbReference type="InterPro" id="IPR013783">
    <property type="entry name" value="Ig-like_fold"/>
</dbReference>
<sequence>MKQKTDIKKLILGLLLAGGIFWGCQAAVNDLTGPSSLGNVLGIQGLFGGAGLQNDGASAATIRVEVFTVDLVPVVGASVALTTTLGTLGAATLTTGDSGAATTTLTSGTTIGVAFITATVDNVSATTSVPIINF</sequence>
<dbReference type="AlphaFoldDB" id="A0A382C215"/>
<gene>
    <name evidence="2" type="ORF">METZ01_LOCUS172964</name>
</gene>
<reference evidence="2" key="1">
    <citation type="submission" date="2018-05" db="EMBL/GenBank/DDBJ databases">
        <authorList>
            <person name="Lanie J.A."/>
            <person name="Ng W.-L."/>
            <person name="Kazmierczak K.M."/>
            <person name="Andrzejewski T.M."/>
            <person name="Davidsen T.M."/>
            <person name="Wayne K.J."/>
            <person name="Tettelin H."/>
            <person name="Glass J.I."/>
            <person name="Rusch D."/>
            <person name="Podicherti R."/>
            <person name="Tsui H.-C.T."/>
            <person name="Winkler M.E."/>
        </authorList>
    </citation>
    <scope>NUCLEOTIDE SEQUENCE</scope>
</reference>
<dbReference type="InterPro" id="IPR015217">
    <property type="entry name" value="Invasin_dom_3"/>
</dbReference>
<protein>
    <recommendedName>
        <fullName evidence="1">Invasin domain-containing protein</fullName>
    </recommendedName>
</protein>
<feature type="domain" description="Invasin" evidence="1">
    <location>
        <begin position="52"/>
        <end position="129"/>
    </location>
</feature>
<organism evidence="2">
    <name type="scientific">marine metagenome</name>
    <dbReference type="NCBI Taxonomy" id="408172"/>
    <lineage>
        <taxon>unclassified sequences</taxon>
        <taxon>metagenomes</taxon>
        <taxon>ecological metagenomes</taxon>
    </lineage>
</organism>
<dbReference type="InterPro" id="IPR008964">
    <property type="entry name" value="Invasin/intimin_cell_adhesion"/>
</dbReference>
<accession>A0A382C215</accession>
<dbReference type="Gene3D" id="2.60.40.10">
    <property type="entry name" value="Immunoglobulins"/>
    <property type="match status" value="1"/>
</dbReference>
<dbReference type="EMBL" id="UINC01032442">
    <property type="protein sequence ID" value="SVB20110.1"/>
    <property type="molecule type" value="Genomic_DNA"/>
</dbReference>
<evidence type="ECO:0000313" key="2">
    <source>
        <dbReference type="EMBL" id="SVB20110.1"/>
    </source>
</evidence>
<dbReference type="Pfam" id="PF09134">
    <property type="entry name" value="Invasin_D3"/>
    <property type="match status" value="1"/>
</dbReference>
<dbReference type="SUPFAM" id="SSF49373">
    <property type="entry name" value="Invasin/intimin cell-adhesion fragments"/>
    <property type="match status" value="1"/>
</dbReference>
<name>A0A382C215_9ZZZZ</name>
<proteinExistence type="predicted"/>